<dbReference type="PANTHER" id="PTHR22604:SF105">
    <property type="entry name" value="TRANS-1,2-DIHYDROBENZENE-1,2-DIOL DEHYDROGENASE"/>
    <property type="match status" value="1"/>
</dbReference>
<feature type="signal peptide" evidence="11">
    <location>
        <begin position="1"/>
        <end position="24"/>
    </location>
</feature>
<comment type="similarity">
    <text evidence="1">Belongs to the Gfo/Idh/MocA family.</text>
</comment>
<dbReference type="InterPro" id="IPR036291">
    <property type="entry name" value="NAD(P)-bd_dom_sf"/>
</dbReference>
<sequence>MGPLRWGILSAGLISHDFVVGTYALPPAEHQVVAVAARSLESAKKFATTHSIPNAYGSYEELVKNSAVDIVYVGSINPQHLPLVKLALNNGKHVLCEKPLAMNVKETKEMIALAKSKNLFLMEAIWTRFFPAIQELKKRIDNGSLGEVLQVVVQFGECISDVDRLRLKDLGGGTVLDLGVYCVQFAELVFGERPLKVISGGHMNVDGVDESSSSTLIFSNGRTATLLTHSRVDLPNEAVVYGTKKTVKVRAPFWCSIELEEVGGKVDTFPLPEEKMKTNFERSVGLHYQCHAVKNSILKGENECNVVSHNNSLIIAEIMESIRKQIGVVYPQD</sequence>
<evidence type="ECO:0000256" key="10">
    <source>
        <dbReference type="ARBA" id="ARBA00049233"/>
    </source>
</evidence>
<accession>A0ABP1R0Q4</accession>
<dbReference type="Proteomes" id="UP001642540">
    <property type="component" value="Unassembled WGS sequence"/>
</dbReference>
<evidence type="ECO:0000256" key="2">
    <source>
        <dbReference type="ARBA" id="ARBA00023002"/>
    </source>
</evidence>
<dbReference type="EC" id="1.1.1.179" evidence="4"/>
<evidence type="ECO:0000256" key="8">
    <source>
        <dbReference type="ARBA" id="ARBA00043025"/>
    </source>
</evidence>
<dbReference type="Pfam" id="PF01408">
    <property type="entry name" value="GFO_IDH_MocA"/>
    <property type="match status" value="1"/>
</dbReference>
<evidence type="ECO:0000313" key="14">
    <source>
        <dbReference type="EMBL" id="CAL8116955.1"/>
    </source>
</evidence>
<evidence type="ECO:0000256" key="7">
    <source>
        <dbReference type="ARBA" id="ARBA00042988"/>
    </source>
</evidence>
<dbReference type="InterPro" id="IPR050984">
    <property type="entry name" value="Gfo/Idh/MocA_domain"/>
</dbReference>
<dbReference type="SUPFAM" id="SSF55347">
    <property type="entry name" value="Glyceraldehyde-3-phosphate dehydrogenase-like, C-terminal domain"/>
    <property type="match status" value="1"/>
</dbReference>
<evidence type="ECO:0000259" key="12">
    <source>
        <dbReference type="Pfam" id="PF01408"/>
    </source>
</evidence>
<evidence type="ECO:0000256" key="3">
    <source>
        <dbReference type="ARBA" id="ARBA00038853"/>
    </source>
</evidence>
<evidence type="ECO:0000259" key="13">
    <source>
        <dbReference type="Pfam" id="PF22725"/>
    </source>
</evidence>
<dbReference type="InterPro" id="IPR000683">
    <property type="entry name" value="Gfo/Idh/MocA-like_OxRdtase_N"/>
</dbReference>
<proteinExistence type="inferred from homology"/>
<feature type="domain" description="Gfo/Idh/MocA-like oxidoreductase N-terminal" evidence="12">
    <location>
        <begin position="5"/>
        <end position="122"/>
    </location>
</feature>
<feature type="chain" id="PRO_5047160850" description="Trans-1,2-dihydrobenzene-1,2-diol dehydrogenase" evidence="11">
    <location>
        <begin position="25"/>
        <end position="333"/>
    </location>
</feature>
<comment type="catalytic activity">
    <reaction evidence="10">
        <text>D-xylose + NADP(+) = D-xylono-1,5-lactone + NADPH + H(+)</text>
        <dbReference type="Rhea" id="RHEA:22000"/>
        <dbReference type="ChEBI" id="CHEBI:15378"/>
        <dbReference type="ChEBI" id="CHEBI:15867"/>
        <dbReference type="ChEBI" id="CHEBI:53455"/>
        <dbReference type="ChEBI" id="CHEBI:57783"/>
        <dbReference type="ChEBI" id="CHEBI:58349"/>
        <dbReference type="EC" id="1.1.1.179"/>
    </reaction>
</comment>
<dbReference type="Pfam" id="PF22725">
    <property type="entry name" value="GFO_IDH_MocA_C3"/>
    <property type="match status" value="1"/>
</dbReference>
<dbReference type="EMBL" id="CAXLJM020000053">
    <property type="protein sequence ID" value="CAL8116955.1"/>
    <property type="molecule type" value="Genomic_DNA"/>
</dbReference>
<feature type="domain" description="GFO/IDH/MocA-like oxidoreductase" evidence="13">
    <location>
        <begin position="133"/>
        <end position="247"/>
    </location>
</feature>
<organism evidence="14 15">
    <name type="scientific">Orchesella dallaii</name>
    <dbReference type="NCBI Taxonomy" id="48710"/>
    <lineage>
        <taxon>Eukaryota</taxon>
        <taxon>Metazoa</taxon>
        <taxon>Ecdysozoa</taxon>
        <taxon>Arthropoda</taxon>
        <taxon>Hexapoda</taxon>
        <taxon>Collembola</taxon>
        <taxon>Entomobryomorpha</taxon>
        <taxon>Entomobryoidea</taxon>
        <taxon>Orchesellidae</taxon>
        <taxon>Orchesellinae</taxon>
        <taxon>Orchesella</taxon>
    </lineage>
</organism>
<evidence type="ECO:0000256" key="6">
    <source>
        <dbReference type="ARBA" id="ARBA00042926"/>
    </source>
</evidence>
<reference evidence="14 15" key="1">
    <citation type="submission" date="2024-08" db="EMBL/GenBank/DDBJ databases">
        <authorList>
            <person name="Cucini C."/>
            <person name="Frati F."/>
        </authorList>
    </citation>
    <scope>NUCLEOTIDE SEQUENCE [LARGE SCALE GENOMIC DNA]</scope>
</reference>
<keyword evidence="11" id="KW-0732">Signal</keyword>
<gene>
    <name evidence="14" type="ORF">ODALV1_LOCUS17465</name>
</gene>
<comment type="caution">
    <text evidence="14">The sequence shown here is derived from an EMBL/GenBank/DDBJ whole genome shotgun (WGS) entry which is preliminary data.</text>
</comment>
<dbReference type="PANTHER" id="PTHR22604">
    <property type="entry name" value="OXIDOREDUCTASES"/>
    <property type="match status" value="1"/>
</dbReference>
<dbReference type="Gene3D" id="3.30.360.10">
    <property type="entry name" value="Dihydrodipicolinate Reductase, domain 2"/>
    <property type="match status" value="1"/>
</dbReference>
<evidence type="ECO:0000313" key="15">
    <source>
        <dbReference type="Proteomes" id="UP001642540"/>
    </source>
</evidence>
<evidence type="ECO:0000256" key="11">
    <source>
        <dbReference type="SAM" id="SignalP"/>
    </source>
</evidence>
<evidence type="ECO:0000256" key="5">
    <source>
        <dbReference type="ARBA" id="ARBA00040603"/>
    </source>
</evidence>
<dbReference type="Gene3D" id="3.40.50.720">
    <property type="entry name" value="NAD(P)-binding Rossmann-like Domain"/>
    <property type="match status" value="1"/>
</dbReference>
<protein>
    <recommendedName>
        <fullName evidence="5">Trans-1,2-dihydrobenzene-1,2-diol dehydrogenase</fullName>
        <ecNumber evidence="4">1.1.1.179</ecNumber>
        <ecNumber evidence="3">1.3.1.20</ecNumber>
    </recommendedName>
    <alternativeName>
        <fullName evidence="8">D-xylose 1-dehydrogenase</fullName>
    </alternativeName>
    <alternativeName>
        <fullName evidence="7">D-xylose-NADP dehydrogenase</fullName>
    </alternativeName>
    <alternativeName>
        <fullName evidence="6">Dimeric dihydrodiol dehydrogenase</fullName>
    </alternativeName>
</protein>
<evidence type="ECO:0000256" key="9">
    <source>
        <dbReference type="ARBA" id="ARBA00047423"/>
    </source>
</evidence>
<dbReference type="EC" id="1.3.1.20" evidence="3"/>
<keyword evidence="15" id="KW-1185">Reference proteome</keyword>
<keyword evidence="2" id="KW-0560">Oxidoreductase</keyword>
<evidence type="ECO:0000256" key="1">
    <source>
        <dbReference type="ARBA" id="ARBA00010928"/>
    </source>
</evidence>
<evidence type="ECO:0000256" key="4">
    <source>
        <dbReference type="ARBA" id="ARBA00038984"/>
    </source>
</evidence>
<dbReference type="SUPFAM" id="SSF51735">
    <property type="entry name" value="NAD(P)-binding Rossmann-fold domains"/>
    <property type="match status" value="1"/>
</dbReference>
<name>A0ABP1R0Q4_9HEXA</name>
<comment type="catalytic activity">
    <reaction evidence="9">
        <text>(1R,2R)-1,2-dihydrobenzene-1,2-diol + NADP(+) = catechol + NADPH + H(+)</text>
        <dbReference type="Rhea" id="RHEA:16729"/>
        <dbReference type="ChEBI" id="CHEBI:10702"/>
        <dbReference type="ChEBI" id="CHEBI:15378"/>
        <dbReference type="ChEBI" id="CHEBI:18135"/>
        <dbReference type="ChEBI" id="CHEBI:57783"/>
        <dbReference type="ChEBI" id="CHEBI:58349"/>
        <dbReference type="EC" id="1.3.1.20"/>
    </reaction>
</comment>
<dbReference type="InterPro" id="IPR055170">
    <property type="entry name" value="GFO_IDH_MocA-like_dom"/>
</dbReference>